<name>A0A1H3YAK2_9BACT</name>
<evidence type="ECO:0000256" key="7">
    <source>
        <dbReference type="ARBA" id="ARBA00023239"/>
    </source>
</evidence>
<keyword evidence="8" id="KW-0511">Multifunctional enzyme</keyword>
<dbReference type="InterPro" id="IPR035937">
    <property type="entry name" value="FPG_N"/>
</dbReference>
<dbReference type="InterPro" id="IPR010979">
    <property type="entry name" value="Ribosomal_uS13-like_H2TH"/>
</dbReference>
<keyword evidence="4" id="KW-0378">Hydrolase</keyword>
<evidence type="ECO:0000256" key="9">
    <source>
        <dbReference type="ARBA" id="ARBA00023295"/>
    </source>
</evidence>
<dbReference type="Pfam" id="PF06831">
    <property type="entry name" value="H2TH"/>
    <property type="match status" value="1"/>
</dbReference>
<dbReference type="SMART" id="SM00898">
    <property type="entry name" value="Fapy_DNA_glyco"/>
    <property type="match status" value="1"/>
</dbReference>
<dbReference type="SUPFAM" id="SSF81624">
    <property type="entry name" value="N-terminal domain of MutM-like DNA repair proteins"/>
    <property type="match status" value="1"/>
</dbReference>
<dbReference type="RefSeq" id="WP_089758875.1">
    <property type="nucleotide sequence ID" value="NZ_BKAT01000021.1"/>
</dbReference>
<accession>A0A1H3YAK2</accession>
<organism evidence="11 12">
    <name type="scientific">Chitinophaga terrae</name>
    <name type="common">ex Kim and Jung 2007</name>
    <dbReference type="NCBI Taxonomy" id="408074"/>
    <lineage>
        <taxon>Bacteria</taxon>
        <taxon>Pseudomonadati</taxon>
        <taxon>Bacteroidota</taxon>
        <taxon>Chitinophagia</taxon>
        <taxon>Chitinophagales</taxon>
        <taxon>Chitinophagaceae</taxon>
        <taxon>Chitinophaga</taxon>
    </lineage>
</organism>
<evidence type="ECO:0000313" key="11">
    <source>
        <dbReference type="EMBL" id="SEA08649.1"/>
    </source>
</evidence>
<dbReference type="AlphaFoldDB" id="A0A1H3YAK2"/>
<evidence type="ECO:0000256" key="5">
    <source>
        <dbReference type="ARBA" id="ARBA00023125"/>
    </source>
</evidence>
<dbReference type="EMBL" id="FNRL01000002">
    <property type="protein sequence ID" value="SEA08649.1"/>
    <property type="molecule type" value="Genomic_DNA"/>
</dbReference>
<keyword evidence="11" id="KW-0540">Nuclease</keyword>
<dbReference type="GO" id="GO:0016829">
    <property type="term" value="F:lyase activity"/>
    <property type="evidence" value="ECO:0007669"/>
    <property type="project" value="UniProtKB-KW"/>
</dbReference>
<keyword evidence="11" id="KW-0255">Endonuclease</keyword>
<dbReference type="Proteomes" id="UP000199656">
    <property type="component" value="Unassembled WGS sequence"/>
</dbReference>
<dbReference type="PROSITE" id="PS51068">
    <property type="entry name" value="FPG_CAT"/>
    <property type="match status" value="1"/>
</dbReference>
<evidence type="ECO:0000256" key="4">
    <source>
        <dbReference type="ARBA" id="ARBA00022801"/>
    </source>
</evidence>
<keyword evidence="9" id="KW-0326">Glycosidase</keyword>
<dbReference type="Gene3D" id="1.10.8.50">
    <property type="match status" value="1"/>
</dbReference>
<gene>
    <name evidence="11" type="ORF">SAMN05660909_00785</name>
</gene>
<evidence type="ECO:0000313" key="12">
    <source>
        <dbReference type="Proteomes" id="UP000199656"/>
    </source>
</evidence>
<dbReference type="OrthoDB" id="9800855at2"/>
<protein>
    <submittedName>
        <fullName evidence="11">Endonuclease-8</fullName>
    </submittedName>
</protein>
<dbReference type="SUPFAM" id="SSF46946">
    <property type="entry name" value="S13-like H2TH domain"/>
    <property type="match status" value="1"/>
</dbReference>
<dbReference type="InterPro" id="IPR015886">
    <property type="entry name" value="H2TH_FPG"/>
</dbReference>
<dbReference type="GO" id="GO:0008534">
    <property type="term" value="F:oxidized purine nucleobase lesion DNA N-glycosylase activity"/>
    <property type="evidence" value="ECO:0007669"/>
    <property type="project" value="UniProtKB-EC"/>
</dbReference>
<evidence type="ECO:0000256" key="8">
    <source>
        <dbReference type="ARBA" id="ARBA00023268"/>
    </source>
</evidence>
<proteinExistence type="inferred from homology"/>
<dbReference type="Gene3D" id="3.20.190.10">
    <property type="entry name" value="MutM-like, N-terminal"/>
    <property type="match status" value="1"/>
</dbReference>
<keyword evidence="6" id="KW-0234">DNA repair</keyword>
<dbReference type="GO" id="GO:0003684">
    <property type="term" value="F:damaged DNA binding"/>
    <property type="evidence" value="ECO:0007669"/>
    <property type="project" value="InterPro"/>
</dbReference>
<evidence type="ECO:0000256" key="3">
    <source>
        <dbReference type="ARBA" id="ARBA00022763"/>
    </source>
</evidence>
<feature type="domain" description="Formamidopyrimidine-DNA glycosylase catalytic" evidence="10">
    <location>
        <begin position="2"/>
        <end position="87"/>
    </location>
</feature>
<dbReference type="GO" id="GO:0003906">
    <property type="term" value="F:DNA-(apurinic or apyrimidinic site) endonuclease activity"/>
    <property type="evidence" value="ECO:0007669"/>
    <property type="project" value="InterPro"/>
</dbReference>
<evidence type="ECO:0000256" key="1">
    <source>
        <dbReference type="ARBA" id="ARBA00001668"/>
    </source>
</evidence>
<dbReference type="STRING" id="408074.SAMN05660909_00785"/>
<keyword evidence="7" id="KW-0456">Lyase</keyword>
<dbReference type="PANTHER" id="PTHR22993:SF9">
    <property type="entry name" value="FORMAMIDOPYRIMIDINE-DNA GLYCOSYLASE"/>
    <property type="match status" value="1"/>
</dbReference>
<evidence type="ECO:0000256" key="6">
    <source>
        <dbReference type="ARBA" id="ARBA00023204"/>
    </source>
</evidence>
<evidence type="ECO:0000256" key="2">
    <source>
        <dbReference type="ARBA" id="ARBA00009409"/>
    </source>
</evidence>
<comment type="similarity">
    <text evidence="2">Belongs to the FPG family.</text>
</comment>
<dbReference type="GO" id="GO:0006284">
    <property type="term" value="P:base-excision repair"/>
    <property type="evidence" value="ECO:0007669"/>
    <property type="project" value="InterPro"/>
</dbReference>
<comment type="catalytic activity">
    <reaction evidence="1">
        <text>Hydrolysis of DNA containing ring-opened 7-methylguanine residues, releasing 2,6-diamino-4-hydroxy-5-(N-methyl)formamidopyrimidine.</text>
        <dbReference type="EC" id="3.2.2.23"/>
    </reaction>
</comment>
<dbReference type="SMART" id="SM01232">
    <property type="entry name" value="H2TH"/>
    <property type="match status" value="1"/>
</dbReference>
<keyword evidence="3" id="KW-0227">DNA damage</keyword>
<dbReference type="GO" id="GO:0008270">
    <property type="term" value="F:zinc ion binding"/>
    <property type="evidence" value="ECO:0007669"/>
    <property type="project" value="InterPro"/>
</dbReference>
<dbReference type="PANTHER" id="PTHR22993">
    <property type="entry name" value="FORMAMIDOPYRIMIDINE-DNA GLYCOSYLASE"/>
    <property type="match status" value="1"/>
</dbReference>
<evidence type="ECO:0000259" key="10">
    <source>
        <dbReference type="PROSITE" id="PS51068"/>
    </source>
</evidence>
<sequence>MPEGPSLVLLKEALVPFVGKKVTDVEGNTRISLPVIKGKKITEIKTFGKELLICFPGFTIRIHFLLFGTYRINERKDMAPRLRLVCGTQEVNFYTSSIRILYEPPDDLYDWSADVLSPQWSHRKAMAKLAKIPDTMVCDAILNQHIFAGAGNIIKNEVLFRIRVHPATLVGQLPAKKKSELVKEVVNYSFQFLEWKRAFVLKKHWLIHTKKICPRCHIPAHKEYLGKTNRRTFYCDNCQVLYE</sequence>
<keyword evidence="5" id="KW-0238">DNA-binding</keyword>
<dbReference type="InterPro" id="IPR012319">
    <property type="entry name" value="FPG_cat"/>
</dbReference>
<keyword evidence="12" id="KW-1185">Reference proteome</keyword>
<reference evidence="12" key="1">
    <citation type="submission" date="2016-10" db="EMBL/GenBank/DDBJ databases">
        <authorList>
            <person name="Varghese N."/>
            <person name="Submissions S."/>
        </authorList>
    </citation>
    <scope>NUCLEOTIDE SEQUENCE [LARGE SCALE GENOMIC DNA]</scope>
    <source>
        <strain evidence="12">DSM 23920</strain>
    </source>
</reference>